<reference evidence="6 7" key="1">
    <citation type="submission" date="2017-09" db="EMBL/GenBank/DDBJ databases">
        <title>Depth-based differentiation of microbial function through sediment-hosted aquifers and enrichment of novel symbionts in the deep terrestrial subsurface.</title>
        <authorList>
            <person name="Probst A.J."/>
            <person name="Ladd B."/>
            <person name="Jarett J.K."/>
            <person name="Geller-Mcgrath D.E."/>
            <person name="Sieber C.M."/>
            <person name="Emerson J.B."/>
            <person name="Anantharaman K."/>
            <person name="Thomas B.C."/>
            <person name="Malmstrom R."/>
            <person name="Stieglmeier M."/>
            <person name="Klingl A."/>
            <person name="Woyke T."/>
            <person name="Ryan C.M."/>
            <person name="Banfield J.F."/>
        </authorList>
    </citation>
    <scope>NUCLEOTIDE SEQUENCE [LARGE SCALE GENOMIC DNA]</scope>
    <source>
        <strain evidence="6">CG23_combo_of_CG06-09_8_20_14_all_39_25</strain>
    </source>
</reference>
<proteinExistence type="inferred from homology"/>
<dbReference type="Gene3D" id="3.55.10.10">
    <property type="entry name" value="Archease domain"/>
    <property type="match status" value="1"/>
</dbReference>
<evidence type="ECO:0000256" key="1">
    <source>
        <dbReference type="ARBA" id="ARBA00007963"/>
    </source>
</evidence>
<comment type="similarity">
    <text evidence="1">Belongs to the archease family.</text>
</comment>
<feature type="non-terminal residue" evidence="6">
    <location>
        <position position="1"/>
    </location>
</feature>
<dbReference type="EMBL" id="PCRN01000064">
    <property type="protein sequence ID" value="PIP22233.1"/>
    <property type="molecule type" value="Genomic_DNA"/>
</dbReference>
<keyword evidence="3" id="KW-0479">Metal-binding</keyword>
<evidence type="ECO:0000256" key="4">
    <source>
        <dbReference type="ARBA" id="ARBA00022837"/>
    </source>
</evidence>
<dbReference type="Pfam" id="PF01951">
    <property type="entry name" value="Archease"/>
    <property type="match status" value="1"/>
</dbReference>
<name>A0A2G9YU11_9BACT</name>
<protein>
    <recommendedName>
        <fullName evidence="5">Archease domain-containing protein</fullName>
    </recommendedName>
</protein>
<sequence>DNELEGELIGRKVDGFGEDIKAVTFHDLEVKQTENKIWEGTVLFDI</sequence>
<dbReference type="AlphaFoldDB" id="A0A2G9YU11"/>
<evidence type="ECO:0000313" key="7">
    <source>
        <dbReference type="Proteomes" id="UP000229054"/>
    </source>
</evidence>
<evidence type="ECO:0000256" key="3">
    <source>
        <dbReference type="ARBA" id="ARBA00022723"/>
    </source>
</evidence>
<accession>A0A2G9YU11</accession>
<evidence type="ECO:0000259" key="5">
    <source>
        <dbReference type="Pfam" id="PF01951"/>
    </source>
</evidence>
<dbReference type="SUPFAM" id="SSF69819">
    <property type="entry name" value="MTH1598-like"/>
    <property type="match status" value="1"/>
</dbReference>
<feature type="domain" description="Archease" evidence="5">
    <location>
        <begin position="3"/>
        <end position="46"/>
    </location>
</feature>
<gene>
    <name evidence="6" type="ORF">COX38_01650</name>
</gene>
<dbReference type="GO" id="GO:0046872">
    <property type="term" value="F:metal ion binding"/>
    <property type="evidence" value="ECO:0007669"/>
    <property type="project" value="UniProtKB-KW"/>
</dbReference>
<comment type="caution">
    <text evidence="6">The sequence shown here is derived from an EMBL/GenBank/DDBJ whole genome shotgun (WGS) entry which is preliminary data.</text>
</comment>
<dbReference type="Proteomes" id="UP000229054">
    <property type="component" value="Unassembled WGS sequence"/>
</dbReference>
<evidence type="ECO:0000313" key="6">
    <source>
        <dbReference type="EMBL" id="PIP22233.1"/>
    </source>
</evidence>
<keyword evidence="4" id="KW-0106">Calcium</keyword>
<keyword evidence="2" id="KW-0819">tRNA processing</keyword>
<organism evidence="6 7">
    <name type="scientific">Candidatus Nealsonbacteria bacterium CG23_combo_of_CG06-09_8_20_14_all_39_25</name>
    <dbReference type="NCBI Taxonomy" id="1974723"/>
    <lineage>
        <taxon>Bacteria</taxon>
        <taxon>Candidatus Nealsoniibacteriota</taxon>
    </lineage>
</organism>
<evidence type="ECO:0000256" key="2">
    <source>
        <dbReference type="ARBA" id="ARBA00022694"/>
    </source>
</evidence>
<dbReference type="InterPro" id="IPR036820">
    <property type="entry name" value="Archease_dom_sf"/>
</dbReference>
<dbReference type="GO" id="GO:0008033">
    <property type="term" value="P:tRNA processing"/>
    <property type="evidence" value="ECO:0007669"/>
    <property type="project" value="UniProtKB-KW"/>
</dbReference>
<dbReference type="InterPro" id="IPR023572">
    <property type="entry name" value="Archease_dom"/>
</dbReference>